<gene>
    <name evidence="1" type="ORF">VNO77_04273</name>
</gene>
<dbReference type="InterPro" id="IPR007216">
    <property type="entry name" value="CNOT9"/>
</dbReference>
<dbReference type="GO" id="GO:0006402">
    <property type="term" value="P:mRNA catabolic process"/>
    <property type="evidence" value="ECO:0007669"/>
    <property type="project" value="InterPro"/>
</dbReference>
<sequence>MKGIVLKVAFRLRIRDFEALFCRSCSLTLPKESHRGTKKARYFRSIFDKILSVLERVDDTEVISFLLSIEIIPLCLHTMETGIELPKTVATSIVLLDDVGLNYICTTAEHFFAVGREHGGSSFRATLIVCVGAYHSMLTFNNCLREDPITRRWLR</sequence>
<dbReference type="Proteomes" id="UP001367508">
    <property type="component" value="Unassembled WGS sequence"/>
</dbReference>
<protein>
    <submittedName>
        <fullName evidence="1">Uncharacterized protein</fullName>
    </submittedName>
</protein>
<dbReference type="Gene3D" id="1.25.10.10">
    <property type="entry name" value="Leucine-rich Repeat Variant"/>
    <property type="match status" value="1"/>
</dbReference>
<proteinExistence type="predicted"/>
<evidence type="ECO:0000313" key="1">
    <source>
        <dbReference type="EMBL" id="KAK7362169.1"/>
    </source>
</evidence>
<reference evidence="1 2" key="1">
    <citation type="submission" date="2024-01" db="EMBL/GenBank/DDBJ databases">
        <title>The genomes of 5 underutilized Papilionoideae crops provide insights into root nodulation and disease resistanc.</title>
        <authorList>
            <person name="Jiang F."/>
        </authorList>
    </citation>
    <scope>NUCLEOTIDE SEQUENCE [LARGE SCALE GENOMIC DNA]</scope>
    <source>
        <strain evidence="1">LVBAO_FW01</strain>
        <tissue evidence="1">Leaves</tissue>
    </source>
</reference>
<dbReference type="Pfam" id="PF04078">
    <property type="entry name" value="Rcd1"/>
    <property type="match status" value="1"/>
</dbReference>
<evidence type="ECO:0000313" key="2">
    <source>
        <dbReference type="Proteomes" id="UP001367508"/>
    </source>
</evidence>
<keyword evidence="2" id="KW-1185">Reference proteome</keyword>
<comment type="caution">
    <text evidence="1">The sequence shown here is derived from an EMBL/GenBank/DDBJ whole genome shotgun (WGS) entry which is preliminary data.</text>
</comment>
<dbReference type="InterPro" id="IPR011989">
    <property type="entry name" value="ARM-like"/>
</dbReference>
<dbReference type="GO" id="GO:0030014">
    <property type="term" value="C:CCR4-NOT complex"/>
    <property type="evidence" value="ECO:0007669"/>
    <property type="project" value="InterPro"/>
</dbReference>
<dbReference type="AlphaFoldDB" id="A0AAN9N1W6"/>
<accession>A0AAN9N1W6</accession>
<organism evidence="1 2">
    <name type="scientific">Canavalia gladiata</name>
    <name type="common">Sword bean</name>
    <name type="synonym">Dolichos gladiatus</name>
    <dbReference type="NCBI Taxonomy" id="3824"/>
    <lineage>
        <taxon>Eukaryota</taxon>
        <taxon>Viridiplantae</taxon>
        <taxon>Streptophyta</taxon>
        <taxon>Embryophyta</taxon>
        <taxon>Tracheophyta</taxon>
        <taxon>Spermatophyta</taxon>
        <taxon>Magnoliopsida</taxon>
        <taxon>eudicotyledons</taxon>
        <taxon>Gunneridae</taxon>
        <taxon>Pentapetalae</taxon>
        <taxon>rosids</taxon>
        <taxon>fabids</taxon>
        <taxon>Fabales</taxon>
        <taxon>Fabaceae</taxon>
        <taxon>Papilionoideae</taxon>
        <taxon>50 kb inversion clade</taxon>
        <taxon>NPAAA clade</taxon>
        <taxon>indigoferoid/millettioid clade</taxon>
        <taxon>Phaseoleae</taxon>
        <taxon>Canavalia</taxon>
    </lineage>
</organism>
<dbReference type="EMBL" id="JAYMYQ010000001">
    <property type="protein sequence ID" value="KAK7362169.1"/>
    <property type="molecule type" value="Genomic_DNA"/>
</dbReference>
<dbReference type="PANTHER" id="PTHR12262">
    <property type="entry name" value="CCR4-NOT TRANSCRIPTION COMPLEX SUBUNIT 9"/>
    <property type="match status" value="1"/>
</dbReference>
<name>A0AAN9N1W6_CANGL</name>